<dbReference type="RefSeq" id="WP_345256433.1">
    <property type="nucleotide sequence ID" value="NZ_BAABGY010000008.1"/>
</dbReference>
<gene>
    <name evidence="1" type="ORF">GCM10023184_28590</name>
</gene>
<sequence length="311" mass="35602">MSENASPIDHILNVGEQEYTELAEMLYQKDYATEALSFIDNHARILHYWKVGAYNLLPDDATNSARRRYSFLDLIWLGIVKELRDFGMEKEAIAKLKNDLLDTSSTSILYNQINQNPAEIKDALQKQLGLNSIQVNAMLEVMLSHKDEVLRRQSTYLLIYVKYVLTRKSPLYLLVGKDGSHVPFEESTDLDHPGNQLIKNAKRSAHISLCINKIVGFFLAKEFIQEKILSEVYTKEERKILELIRSEMPRSITVHFKSDGKMKQVEITHDLKVNAAARLSEIILAGGYEKIEIITENGKPVACKKIQKHKL</sequence>
<evidence type="ECO:0000313" key="2">
    <source>
        <dbReference type="Proteomes" id="UP001501725"/>
    </source>
</evidence>
<dbReference type="SUPFAM" id="SSF46955">
    <property type="entry name" value="Putative DNA-binding domain"/>
    <property type="match status" value="1"/>
</dbReference>
<dbReference type="Gene3D" id="1.10.1660.10">
    <property type="match status" value="1"/>
</dbReference>
<protein>
    <recommendedName>
        <fullName evidence="3">MerR family transcriptional regulator</fullName>
    </recommendedName>
</protein>
<evidence type="ECO:0000313" key="1">
    <source>
        <dbReference type="EMBL" id="GAA4334485.1"/>
    </source>
</evidence>
<organism evidence="1 2">
    <name type="scientific">Flaviaesturariibacter amylovorans</name>
    <dbReference type="NCBI Taxonomy" id="1084520"/>
    <lineage>
        <taxon>Bacteria</taxon>
        <taxon>Pseudomonadati</taxon>
        <taxon>Bacteroidota</taxon>
        <taxon>Chitinophagia</taxon>
        <taxon>Chitinophagales</taxon>
        <taxon>Chitinophagaceae</taxon>
        <taxon>Flaviaestuariibacter</taxon>
    </lineage>
</organism>
<dbReference type="Proteomes" id="UP001501725">
    <property type="component" value="Unassembled WGS sequence"/>
</dbReference>
<name>A0ABP8H505_9BACT</name>
<comment type="caution">
    <text evidence="1">The sequence shown here is derived from an EMBL/GenBank/DDBJ whole genome shotgun (WGS) entry which is preliminary data.</text>
</comment>
<dbReference type="EMBL" id="BAABGY010000008">
    <property type="protein sequence ID" value="GAA4334485.1"/>
    <property type="molecule type" value="Genomic_DNA"/>
</dbReference>
<dbReference type="InterPro" id="IPR009061">
    <property type="entry name" value="DNA-bd_dom_put_sf"/>
</dbReference>
<proteinExistence type="predicted"/>
<accession>A0ABP8H505</accession>
<keyword evidence="2" id="KW-1185">Reference proteome</keyword>
<reference evidence="2" key="1">
    <citation type="journal article" date="2019" name="Int. J. Syst. Evol. Microbiol.">
        <title>The Global Catalogue of Microorganisms (GCM) 10K type strain sequencing project: providing services to taxonomists for standard genome sequencing and annotation.</title>
        <authorList>
            <consortium name="The Broad Institute Genomics Platform"/>
            <consortium name="The Broad Institute Genome Sequencing Center for Infectious Disease"/>
            <person name="Wu L."/>
            <person name="Ma J."/>
        </authorList>
    </citation>
    <scope>NUCLEOTIDE SEQUENCE [LARGE SCALE GENOMIC DNA]</scope>
    <source>
        <strain evidence="2">JCM 17919</strain>
    </source>
</reference>
<evidence type="ECO:0008006" key="3">
    <source>
        <dbReference type="Google" id="ProtNLM"/>
    </source>
</evidence>